<dbReference type="RefSeq" id="WP_189771174.1">
    <property type="nucleotide sequence ID" value="NZ_BNCK01000005.1"/>
</dbReference>
<feature type="transmembrane region" description="Helical" evidence="1">
    <location>
        <begin position="147"/>
        <end position="169"/>
    </location>
</feature>
<evidence type="ECO:0000256" key="1">
    <source>
        <dbReference type="SAM" id="Phobius"/>
    </source>
</evidence>
<dbReference type="Pfam" id="PF06197">
    <property type="entry name" value="DUF998"/>
    <property type="match status" value="1"/>
</dbReference>
<feature type="transmembrane region" description="Helical" evidence="1">
    <location>
        <begin position="121"/>
        <end position="141"/>
    </location>
</feature>
<dbReference type="EMBL" id="BNCK01000005">
    <property type="protein sequence ID" value="GHF96089.1"/>
    <property type="molecule type" value="Genomic_DNA"/>
</dbReference>
<evidence type="ECO:0000313" key="2">
    <source>
        <dbReference type="EMBL" id="GHF96089.1"/>
    </source>
</evidence>
<keyword evidence="1" id="KW-0472">Membrane</keyword>
<sequence>MYLTIAPYLGLIATAWMIVGVAIAGKRYPNYSHVNQFCSELGASGSPTEKLSPRINNFPLSMLFVAFGWFILQQPEVSTLLVIIGWSIVAHGVGTLVAGVFPMDADPYIEKPSTRCQVHTFAGVVMLFSLIIAMLIAPFASDFTYTFKLFSILCLVAHLYFTFSLANAYQNRQKIGLHQRLSYGAQLIWLSGLSVEFVV</sequence>
<reference evidence="2" key="2">
    <citation type="submission" date="2020-09" db="EMBL/GenBank/DDBJ databases">
        <authorList>
            <person name="Sun Q."/>
            <person name="Kim S."/>
        </authorList>
    </citation>
    <scope>NUCLEOTIDE SEQUENCE</scope>
    <source>
        <strain evidence="2">KCTC 42731</strain>
    </source>
</reference>
<dbReference type="Proteomes" id="UP000623842">
    <property type="component" value="Unassembled WGS sequence"/>
</dbReference>
<keyword evidence="3" id="KW-1185">Reference proteome</keyword>
<feature type="transmembrane region" description="Helical" evidence="1">
    <location>
        <begin position="78"/>
        <end position="101"/>
    </location>
</feature>
<feature type="transmembrane region" description="Helical" evidence="1">
    <location>
        <begin position="6"/>
        <end position="25"/>
    </location>
</feature>
<dbReference type="AlphaFoldDB" id="A0A919BLW7"/>
<accession>A0A919BLW7</accession>
<proteinExistence type="predicted"/>
<keyword evidence="1" id="KW-0812">Transmembrane</keyword>
<evidence type="ECO:0000313" key="3">
    <source>
        <dbReference type="Proteomes" id="UP000623842"/>
    </source>
</evidence>
<name>A0A919BLW7_9GAMM</name>
<gene>
    <name evidence="2" type="ORF">GCM10017161_25540</name>
</gene>
<keyword evidence="1" id="KW-1133">Transmembrane helix</keyword>
<evidence type="ECO:0008006" key="4">
    <source>
        <dbReference type="Google" id="ProtNLM"/>
    </source>
</evidence>
<feature type="transmembrane region" description="Helical" evidence="1">
    <location>
        <begin position="55"/>
        <end position="72"/>
    </location>
</feature>
<comment type="caution">
    <text evidence="2">The sequence shown here is derived from an EMBL/GenBank/DDBJ whole genome shotgun (WGS) entry which is preliminary data.</text>
</comment>
<dbReference type="InterPro" id="IPR009339">
    <property type="entry name" value="DUF998"/>
</dbReference>
<protein>
    <recommendedName>
        <fullName evidence="4">DUF998 domain-containing protein</fullName>
    </recommendedName>
</protein>
<organism evidence="2 3">
    <name type="scientific">Thalassotalea marina</name>
    <dbReference type="NCBI Taxonomy" id="1673741"/>
    <lineage>
        <taxon>Bacteria</taxon>
        <taxon>Pseudomonadati</taxon>
        <taxon>Pseudomonadota</taxon>
        <taxon>Gammaproteobacteria</taxon>
        <taxon>Alteromonadales</taxon>
        <taxon>Colwelliaceae</taxon>
        <taxon>Thalassotalea</taxon>
    </lineage>
</organism>
<reference evidence="2" key="1">
    <citation type="journal article" date="2014" name="Int. J. Syst. Evol. Microbiol.">
        <title>Complete genome sequence of Corynebacterium casei LMG S-19264T (=DSM 44701T), isolated from a smear-ripened cheese.</title>
        <authorList>
            <consortium name="US DOE Joint Genome Institute (JGI-PGF)"/>
            <person name="Walter F."/>
            <person name="Albersmeier A."/>
            <person name="Kalinowski J."/>
            <person name="Ruckert C."/>
        </authorList>
    </citation>
    <scope>NUCLEOTIDE SEQUENCE</scope>
    <source>
        <strain evidence="2">KCTC 42731</strain>
    </source>
</reference>